<dbReference type="OrthoDB" id="4158605at2"/>
<sequence length="254" mass="27949">MIDDQTLMSSRHVLCVLGTRLDLETVESAAAKEGFELDWEYSETEPDPRMAEAFEACAARASFTGADWEAVEAHDTVAYVLSPPVLPGVAFTVARRTLTLAADLLRSGATAVKNESNGLTHGRERWLDLAAGVYDGNPEEPAVPLYRALVKRPITGGGLSYSCGMHLLGAPDIEVEWPDDPDGDASRADETAALIDGLALYLLTERRAEEIEDGEGFRLSADASRWVLHHHPCERYEDDDFFFNPHGYWRLTPA</sequence>
<accession>A0A4R4ZW26</accession>
<dbReference type="EMBL" id="SMKU01000529">
    <property type="protein sequence ID" value="TDD62444.1"/>
    <property type="molecule type" value="Genomic_DNA"/>
</dbReference>
<keyword evidence="2" id="KW-1185">Reference proteome</keyword>
<reference evidence="1 2" key="1">
    <citation type="submission" date="2019-03" db="EMBL/GenBank/DDBJ databases">
        <title>Draft genome sequences of novel Actinobacteria.</title>
        <authorList>
            <person name="Sahin N."/>
            <person name="Ay H."/>
            <person name="Saygin H."/>
        </authorList>
    </citation>
    <scope>NUCLEOTIDE SEQUENCE [LARGE SCALE GENOMIC DNA]</scope>
    <source>
        <strain evidence="1 2">H3C3</strain>
    </source>
</reference>
<evidence type="ECO:0008006" key="3">
    <source>
        <dbReference type="Google" id="ProtNLM"/>
    </source>
</evidence>
<comment type="caution">
    <text evidence="1">The sequence shown here is derived from an EMBL/GenBank/DDBJ whole genome shotgun (WGS) entry which is preliminary data.</text>
</comment>
<dbReference type="AlphaFoldDB" id="A0A4R4ZW26"/>
<name>A0A4R4ZW26_9ACTN</name>
<gene>
    <name evidence="1" type="ORF">E1298_44630</name>
</gene>
<protein>
    <recommendedName>
        <fullName evidence="3">DUF4261 domain-containing protein</fullName>
    </recommendedName>
</protein>
<organism evidence="1 2">
    <name type="scientific">Actinomadura rubrisoli</name>
    <dbReference type="NCBI Taxonomy" id="2530368"/>
    <lineage>
        <taxon>Bacteria</taxon>
        <taxon>Bacillati</taxon>
        <taxon>Actinomycetota</taxon>
        <taxon>Actinomycetes</taxon>
        <taxon>Streptosporangiales</taxon>
        <taxon>Thermomonosporaceae</taxon>
        <taxon>Actinomadura</taxon>
    </lineage>
</organism>
<evidence type="ECO:0000313" key="1">
    <source>
        <dbReference type="EMBL" id="TDD62444.1"/>
    </source>
</evidence>
<proteinExistence type="predicted"/>
<dbReference type="Proteomes" id="UP000294513">
    <property type="component" value="Unassembled WGS sequence"/>
</dbReference>
<evidence type="ECO:0000313" key="2">
    <source>
        <dbReference type="Proteomes" id="UP000294513"/>
    </source>
</evidence>
<dbReference type="RefSeq" id="WP_131903430.1">
    <property type="nucleotide sequence ID" value="NZ_SMKU01000529.1"/>
</dbReference>